<dbReference type="AlphaFoldDB" id="A0A7X0KM19"/>
<organism evidence="1 2">
    <name type="scientific">Aminobacter aganoensis</name>
    <dbReference type="NCBI Taxonomy" id="83264"/>
    <lineage>
        <taxon>Bacteria</taxon>
        <taxon>Pseudomonadati</taxon>
        <taxon>Pseudomonadota</taxon>
        <taxon>Alphaproteobacteria</taxon>
        <taxon>Hyphomicrobiales</taxon>
        <taxon>Phyllobacteriaceae</taxon>
        <taxon>Aminobacter</taxon>
    </lineage>
</organism>
<dbReference type="EMBL" id="JACHOU010000008">
    <property type="protein sequence ID" value="MBB6355618.1"/>
    <property type="molecule type" value="Genomic_DNA"/>
</dbReference>
<accession>A0A7X0KM19</accession>
<name>A0A7X0KM19_9HYPH</name>
<reference evidence="1 2" key="1">
    <citation type="submission" date="2020-08" db="EMBL/GenBank/DDBJ databases">
        <title>Genomic Encyclopedia of Type Strains, Phase IV (KMG-IV): sequencing the most valuable type-strain genomes for metagenomic binning, comparative biology and taxonomic classification.</title>
        <authorList>
            <person name="Goeker M."/>
        </authorList>
    </citation>
    <scope>NUCLEOTIDE SEQUENCE [LARGE SCALE GENOMIC DNA]</scope>
    <source>
        <strain evidence="1 2">DSM 7051</strain>
    </source>
</reference>
<evidence type="ECO:0000313" key="1">
    <source>
        <dbReference type="EMBL" id="MBB6355618.1"/>
    </source>
</evidence>
<proteinExistence type="predicted"/>
<comment type="caution">
    <text evidence="1">The sequence shown here is derived from an EMBL/GenBank/DDBJ whole genome shotgun (WGS) entry which is preliminary data.</text>
</comment>
<dbReference type="RefSeq" id="WP_055975202.1">
    <property type="nucleotide sequence ID" value="NZ_BAABEG010000001.1"/>
</dbReference>
<sequence length="69" mass="7798">MQGDAIQLRQPADGSPKAAFRRSYLANVFRRALALFPSTRSHPQEHADGLEAFDMLGGWQGSDRKQRKR</sequence>
<keyword evidence="2" id="KW-1185">Reference proteome</keyword>
<protein>
    <submittedName>
        <fullName evidence="1">Uncharacterized protein</fullName>
    </submittedName>
</protein>
<evidence type="ECO:0000313" key="2">
    <source>
        <dbReference type="Proteomes" id="UP000536262"/>
    </source>
</evidence>
<dbReference type="Proteomes" id="UP000536262">
    <property type="component" value="Unassembled WGS sequence"/>
</dbReference>
<gene>
    <name evidence="1" type="ORF">GGR00_003422</name>
</gene>